<keyword evidence="2" id="KW-0472">Membrane</keyword>
<feature type="compositionally biased region" description="Gly residues" evidence="1">
    <location>
        <begin position="64"/>
        <end position="78"/>
    </location>
</feature>
<dbReference type="EMBL" id="CP104697">
    <property type="protein sequence ID" value="UXI83015.1"/>
    <property type="molecule type" value="Genomic_DNA"/>
</dbReference>
<sequence length="115" mass="11054">MSDVTHAVAHLAEHVPGVPVMLLASMAALAATAGFRTRWTRRHGHAPPTDDTGSRPPSAPAAGRGAGARAGSGAGAGSGDDPAAPTAPHRRADAGGAGPASAPCAVRATDSAPPG</sequence>
<protein>
    <submittedName>
        <fullName evidence="3">GNAT family N-acetyltransferase</fullName>
    </submittedName>
</protein>
<organism evidence="3 4">
    <name type="scientific">Streptomyces vinaceusdrappus</name>
    <dbReference type="NCBI Taxonomy" id="67376"/>
    <lineage>
        <taxon>Bacteria</taxon>
        <taxon>Bacillati</taxon>
        <taxon>Actinomycetota</taxon>
        <taxon>Actinomycetes</taxon>
        <taxon>Kitasatosporales</taxon>
        <taxon>Streptomycetaceae</taxon>
        <taxon>Streptomyces</taxon>
        <taxon>Streptomyces rochei group</taxon>
    </lineage>
</organism>
<feature type="compositionally biased region" description="Low complexity" evidence="1">
    <location>
        <begin position="54"/>
        <end position="63"/>
    </location>
</feature>
<evidence type="ECO:0000256" key="2">
    <source>
        <dbReference type="SAM" id="Phobius"/>
    </source>
</evidence>
<reference evidence="3" key="1">
    <citation type="submission" date="2022-09" db="EMBL/GenBank/DDBJ databases">
        <title>Streptomyces vinaceusdrappus strain AC-40.</title>
        <authorList>
            <person name="Sedeek A.M."/>
            <person name="Salah I."/>
            <person name="Kamel H.L."/>
            <person name="Soltan M.A."/>
            <person name="Elsayed T.R."/>
        </authorList>
    </citation>
    <scope>NUCLEOTIDE SEQUENCE</scope>
    <source>
        <strain evidence="3">AC-40</strain>
    </source>
</reference>
<dbReference type="Proteomes" id="UP001064390">
    <property type="component" value="Chromosome"/>
</dbReference>
<keyword evidence="2" id="KW-0812">Transmembrane</keyword>
<evidence type="ECO:0000313" key="3">
    <source>
        <dbReference type="EMBL" id="UXI83015.1"/>
    </source>
</evidence>
<feature type="region of interest" description="Disordered" evidence="1">
    <location>
        <begin position="36"/>
        <end position="115"/>
    </location>
</feature>
<evidence type="ECO:0000256" key="1">
    <source>
        <dbReference type="SAM" id="MobiDB-lite"/>
    </source>
</evidence>
<evidence type="ECO:0000313" key="4">
    <source>
        <dbReference type="Proteomes" id="UP001064390"/>
    </source>
</evidence>
<feature type="transmembrane region" description="Helical" evidence="2">
    <location>
        <begin position="15"/>
        <end position="35"/>
    </location>
</feature>
<proteinExistence type="predicted"/>
<accession>A0ABY6C8K1</accession>
<keyword evidence="2" id="KW-1133">Transmembrane helix</keyword>
<feature type="non-terminal residue" evidence="3">
    <location>
        <position position="115"/>
    </location>
</feature>
<keyword evidence="4" id="KW-1185">Reference proteome</keyword>
<gene>
    <name evidence="3" type="ORF">N6Q81_05920</name>
</gene>
<name>A0ABY6C8K1_9ACTN</name>